<keyword evidence="1 3" id="KW-0853">WD repeat</keyword>
<dbReference type="EMBL" id="RPFW01000004">
    <property type="protein sequence ID" value="TVZ02956.1"/>
    <property type="molecule type" value="Genomic_DNA"/>
</dbReference>
<feature type="repeat" description="WD" evidence="3">
    <location>
        <begin position="1136"/>
        <end position="1169"/>
    </location>
</feature>
<dbReference type="PROSITE" id="PS00678">
    <property type="entry name" value="WD_REPEATS_1"/>
    <property type="match status" value="2"/>
</dbReference>
<keyword evidence="2" id="KW-0677">Repeat</keyword>
<dbReference type="InterPro" id="IPR001680">
    <property type="entry name" value="WD40_rpt"/>
</dbReference>
<dbReference type="CDD" id="cd00093">
    <property type="entry name" value="HTH_XRE"/>
    <property type="match status" value="1"/>
</dbReference>
<dbReference type="SUPFAM" id="SSF50978">
    <property type="entry name" value="WD40 repeat-like"/>
    <property type="match status" value="1"/>
</dbReference>
<dbReference type="CDD" id="cd00200">
    <property type="entry name" value="WD40"/>
    <property type="match status" value="2"/>
</dbReference>
<evidence type="ECO:0000256" key="2">
    <source>
        <dbReference type="ARBA" id="ARBA00022737"/>
    </source>
</evidence>
<feature type="repeat" description="WD" evidence="3">
    <location>
        <begin position="644"/>
        <end position="685"/>
    </location>
</feature>
<feature type="repeat" description="WD" evidence="3">
    <location>
        <begin position="1227"/>
        <end position="1268"/>
    </location>
</feature>
<feature type="repeat" description="WD" evidence="3">
    <location>
        <begin position="832"/>
        <end position="873"/>
    </location>
</feature>
<feature type="repeat" description="WD" evidence="3">
    <location>
        <begin position="691"/>
        <end position="724"/>
    </location>
</feature>
<dbReference type="InterPro" id="IPR027417">
    <property type="entry name" value="P-loop_NTPase"/>
</dbReference>
<reference evidence="6 7" key="1">
    <citation type="submission" date="2018-11" db="EMBL/GenBank/DDBJ databases">
        <title>Trebonia kvetii gen.nov., sp.nov., a novel acidophilic actinobacterium, and proposal of the new actinobacterial family Treboniaceae fam. nov.</title>
        <authorList>
            <person name="Rapoport D."/>
            <person name="Sagova-Mareckova M."/>
            <person name="Sedlacek I."/>
            <person name="Provaznik J."/>
            <person name="Kralova S."/>
            <person name="Pavlinic D."/>
            <person name="Benes V."/>
            <person name="Kopecky J."/>
        </authorList>
    </citation>
    <scope>NUCLEOTIDE SEQUENCE [LARGE SCALE GENOMIC DNA]</scope>
    <source>
        <strain evidence="6 7">15Tr583</strain>
    </source>
</reference>
<dbReference type="Pfam" id="PF20703">
    <property type="entry name" value="nSTAND1"/>
    <property type="match status" value="1"/>
</dbReference>
<evidence type="ECO:0000256" key="1">
    <source>
        <dbReference type="ARBA" id="ARBA00022574"/>
    </source>
</evidence>
<dbReference type="OrthoDB" id="134501at2"/>
<dbReference type="InterPro" id="IPR049052">
    <property type="entry name" value="nSTAND1"/>
</dbReference>
<organism evidence="6 7">
    <name type="scientific">Trebonia kvetii</name>
    <dbReference type="NCBI Taxonomy" id="2480626"/>
    <lineage>
        <taxon>Bacteria</taxon>
        <taxon>Bacillati</taxon>
        <taxon>Actinomycetota</taxon>
        <taxon>Actinomycetes</taxon>
        <taxon>Streptosporangiales</taxon>
        <taxon>Treboniaceae</taxon>
        <taxon>Trebonia</taxon>
    </lineage>
</organism>
<comment type="caution">
    <text evidence="6">The sequence shown here is derived from an EMBL/GenBank/DDBJ whole genome shotgun (WGS) entry which is preliminary data.</text>
</comment>
<feature type="repeat" description="WD" evidence="3">
    <location>
        <begin position="740"/>
        <end position="773"/>
    </location>
</feature>
<gene>
    <name evidence="6" type="ORF">EAS64_21030</name>
</gene>
<protein>
    <recommendedName>
        <fullName evidence="5">HTH cro/C1-type domain-containing protein</fullName>
    </recommendedName>
</protein>
<feature type="repeat" description="WD" evidence="3">
    <location>
        <begin position="1042"/>
        <end position="1075"/>
    </location>
</feature>
<feature type="repeat" description="WD" evidence="3">
    <location>
        <begin position="1087"/>
        <end position="1120"/>
    </location>
</feature>
<dbReference type="InterPro" id="IPR036322">
    <property type="entry name" value="WD40_repeat_dom_sf"/>
</dbReference>
<dbReference type="InterPro" id="IPR015943">
    <property type="entry name" value="WD40/YVTN_repeat-like_dom_sf"/>
</dbReference>
<dbReference type="SUPFAM" id="SSF52540">
    <property type="entry name" value="P-loop containing nucleoside triphosphate hydrolases"/>
    <property type="match status" value="1"/>
</dbReference>
<keyword evidence="4" id="KW-1133">Transmembrane helix</keyword>
<dbReference type="InterPro" id="IPR011047">
    <property type="entry name" value="Quinoprotein_ADH-like_sf"/>
</dbReference>
<keyword evidence="7" id="KW-1185">Reference proteome</keyword>
<dbReference type="PROSITE" id="PS50294">
    <property type="entry name" value="WD_REPEATS_REGION"/>
    <property type="match status" value="8"/>
</dbReference>
<dbReference type="PROSITE" id="PS50082">
    <property type="entry name" value="WD_REPEATS_2"/>
    <property type="match status" value="10"/>
</dbReference>
<dbReference type="Pfam" id="PF13560">
    <property type="entry name" value="HTH_31"/>
    <property type="match status" value="1"/>
</dbReference>
<evidence type="ECO:0000256" key="4">
    <source>
        <dbReference type="SAM" id="Phobius"/>
    </source>
</evidence>
<dbReference type="Proteomes" id="UP000460272">
    <property type="component" value="Unassembled WGS sequence"/>
</dbReference>
<keyword evidence="4" id="KW-0472">Membrane</keyword>
<keyword evidence="4" id="KW-0812">Transmembrane</keyword>
<dbReference type="InterPro" id="IPR019775">
    <property type="entry name" value="WD40_repeat_CS"/>
</dbReference>
<dbReference type="SUPFAM" id="SSF50998">
    <property type="entry name" value="Quinoprotein alcohol dehydrogenase-like"/>
    <property type="match status" value="1"/>
</dbReference>
<feature type="repeat" description="WD" evidence="3">
    <location>
        <begin position="1182"/>
        <end position="1217"/>
    </location>
</feature>
<proteinExistence type="predicted"/>
<dbReference type="Gene3D" id="2.130.10.10">
    <property type="entry name" value="YVTN repeat-like/Quinoprotein amine dehydrogenase"/>
    <property type="match status" value="4"/>
</dbReference>
<dbReference type="PANTHER" id="PTHR19879">
    <property type="entry name" value="TRANSCRIPTION INITIATION FACTOR TFIID"/>
    <property type="match status" value="1"/>
</dbReference>
<evidence type="ECO:0000256" key="3">
    <source>
        <dbReference type="PROSITE-ProRule" id="PRU00221"/>
    </source>
</evidence>
<dbReference type="RefSeq" id="WP_145855261.1">
    <property type="nucleotide sequence ID" value="NZ_RPFW01000004.1"/>
</dbReference>
<name>A0A6P2BXK3_9ACTN</name>
<feature type="domain" description="HTH cro/C1-type" evidence="5">
    <location>
        <begin position="23"/>
        <end position="47"/>
    </location>
</feature>
<feature type="repeat" description="WD" evidence="3">
    <location>
        <begin position="880"/>
        <end position="921"/>
    </location>
</feature>
<evidence type="ECO:0000313" key="6">
    <source>
        <dbReference type="EMBL" id="TVZ02956.1"/>
    </source>
</evidence>
<accession>A0A6P2BXK3</accession>
<dbReference type="Pfam" id="PF00400">
    <property type="entry name" value="WD40"/>
    <property type="match status" value="10"/>
</dbReference>
<dbReference type="PANTHER" id="PTHR19879:SF9">
    <property type="entry name" value="TRANSCRIPTION INITIATION FACTOR TFIID SUBUNIT 5"/>
    <property type="match status" value="1"/>
</dbReference>
<sequence>MPSEQMSQDLGEVATGTDFVRELQSLRERSGLTIREVARAAGTSVSTTGDCFSGRHLPLDREQFARILAACGETSAERVEAWQAALARVRRSPGRRGEPPYRGLARFEADDERWFFGREDFTELIAFLAEQRSDMPLVLVGPSGAGKSSLLRAGLLPRLRAAAEEAAPGSGALIEIYDLTVTGTAGLAQRVIEAVSGSSGLSGSWGRSAAWDADGAPGGPALIVDQFEALFTLCPDEGERSALISALCDLAKTRLVVLALRADFYGQAIGHPGLLRALQERQVLLAPMSAEQLRRAVVEPARLARTDVEDGLVEVVLADLAPPAAGRGADDHAHEPGTLPLLSHAMRCAWEHSRGGTMTVADYLASGGIKDAVRQSAERAYDSLTPEQQRLARRLLLRLVHVADDLPPSRASVPLSELRGTGGRGKEDGDADAVLDVFVRERMITVGADSAQFTHDALLTAWPRLRAWIEDNAEALRARRRIAEGARAWAEADREEAALWRGSQLAIARDWARDGDRRATLSPAALAFVDASVASGTTRERRERRRLRRLRAIVAMLAALVLAVAGLTAYTARLRQQAVTAEHAAIVDGQAANSRAVAFVADEKRGEDPAVSAQLAASAYSISQTPQATASLLEASGTPQVTRAEDSAGPVQWVSLSPDRRLLLAAGADGTLRLWNITNSEHPVPIATLAQVNSDHPLYTAAFSPDGTLIAAAGAEQVVRLWRVIGTSDAPRLAVIKQPMTGPGGTIYSVAFSPDGKTLAAGSADGSVWLWNVGKPGHAGSALTVPGSHLAVNSVTFGAGGQVLAAGTAAGMVMLWRVRGSGEPVRYPHMPLTGPGGPVSGVTFSPDGRALAASSQDDKVWLWTVSTSKKSGSATPEGTLTGATNWANTVAFSPDGTSIAAGTSAASVLVWNLATRALTATVPQPQPVTSVTWDGPHLIAASNADGTITLVRLPSPVLATGNSPASVTYSPDGKTLAVGGTSVQLWDATKRTLLAASPLPPKVYVNATAFGHGVIAVALANGKVSLLSADTLAPLSAPFAVTTGTGNAAESVAFSPDGTLLATGADDGSVRLYDVADPANPRRLVTEQASGESVYTVAFAPDGKTVAEAGLDRAVRLWQVTGSGSAAGLSPVGSPLRDMASYAIGLAFSPDSKTLAVGSADKTVHLWNVADPAHPVLLGPALTGPSGYVWAAAFSPSGQTLAVGVTDGSVWLWNVASPAHPVLIATLTGPADHVYGLAFSPSGAQLAATSFEGTVHLWDTRPADARATICADSGQQLSEAEWASYVPGVPYRAACP</sequence>
<dbReference type="PROSITE" id="PS50943">
    <property type="entry name" value="HTH_CROC1"/>
    <property type="match status" value="1"/>
</dbReference>
<evidence type="ECO:0000259" key="5">
    <source>
        <dbReference type="PROSITE" id="PS50943"/>
    </source>
</evidence>
<evidence type="ECO:0000313" key="7">
    <source>
        <dbReference type="Proteomes" id="UP000460272"/>
    </source>
</evidence>
<dbReference type="InterPro" id="IPR001387">
    <property type="entry name" value="Cro/C1-type_HTH"/>
</dbReference>
<dbReference type="SMART" id="SM00530">
    <property type="entry name" value="HTH_XRE"/>
    <property type="match status" value="1"/>
</dbReference>
<feature type="transmembrane region" description="Helical" evidence="4">
    <location>
        <begin position="550"/>
        <end position="570"/>
    </location>
</feature>
<dbReference type="SMART" id="SM00320">
    <property type="entry name" value="WD40"/>
    <property type="match status" value="13"/>
</dbReference>